<dbReference type="InterPro" id="IPR003593">
    <property type="entry name" value="AAA+_ATPase"/>
</dbReference>
<protein>
    <submittedName>
        <fullName evidence="4">Sugar ABC transporter ATP-binding protein</fullName>
    </submittedName>
</protein>
<dbReference type="Pfam" id="PF00005">
    <property type="entry name" value="ABC_tran"/>
    <property type="match status" value="1"/>
</dbReference>
<dbReference type="CDD" id="cd03216">
    <property type="entry name" value="ABC_Carb_Monos_I"/>
    <property type="match status" value="1"/>
</dbReference>
<keyword evidence="5" id="KW-1185">Reference proteome</keyword>
<comment type="caution">
    <text evidence="4">The sequence shown here is derived from an EMBL/GenBank/DDBJ whole genome shotgun (WGS) entry which is preliminary data.</text>
</comment>
<dbReference type="SUPFAM" id="SSF52540">
    <property type="entry name" value="P-loop containing nucleoside triphosphate hydrolases"/>
    <property type="match status" value="1"/>
</dbReference>
<keyword evidence="2 4" id="KW-0067">ATP-binding</keyword>
<dbReference type="EMBL" id="QWEY01000002">
    <property type="protein sequence ID" value="RGP38091.1"/>
    <property type="molecule type" value="Genomic_DNA"/>
</dbReference>
<evidence type="ECO:0000256" key="1">
    <source>
        <dbReference type="ARBA" id="ARBA00022741"/>
    </source>
</evidence>
<sequence>MSVVLSGIAKSYGAVKAIEDIDLTVEAGEVVGVLGDNGAGKSTLMKILAGATAPDAGTIMVDGETYNFANSSAARDAGIAMLYQDLALCDDMSVVHNIFLGREITNRFGFLRYGAMRKRAQEIVNSFSVRPFDVRTPSGHLSGGQRQVSALARTTAFGSRYIILDEPTSALSPSARDEVLAIVRDLADQGIGIIMVSHDLGHVRKVCDRVAILHLGRMAGIRNMAETSQDEIISLIVQGHA</sequence>
<evidence type="ECO:0000256" key="2">
    <source>
        <dbReference type="ARBA" id="ARBA00022840"/>
    </source>
</evidence>
<evidence type="ECO:0000313" key="4">
    <source>
        <dbReference type="EMBL" id="RGP38091.1"/>
    </source>
</evidence>
<dbReference type="GO" id="GO:0016887">
    <property type="term" value="F:ATP hydrolysis activity"/>
    <property type="evidence" value="ECO:0007669"/>
    <property type="project" value="InterPro"/>
</dbReference>
<dbReference type="PANTHER" id="PTHR43790:SF8">
    <property type="entry name" value="SUGAR ABC TRANSPORTER ATP-BINDING PROTEIN"/>
    <property type="match status" value="1"/>
</dbReference>
<evidence type="ECO:0000313" key="5">
    <source>
        <dbReference type="Proteomes" id="UP000284547"/>
    </source>
</evidence>
<dbReference type="AlphaFoldDB" id="A0A411Z4W0"/>
<gene>
    <name evidence="4" type="ORF">D1012_04430</name>
</gene>
<accession>A0A411Z4W0</accession>
<dbReference type="InterPro" id="IPR003439">
    <property type="entry name" value="ABC_transporter-like_ATP-bd"/>
</dbReference>
<dbReference type="InterPro" id="IPR027417">
    <property type="entry name" value="P-loop_NTPase"/>
</dbReference>
<name>A0A411Z4W0_9RHOB</name>
<dbReference type="GO" id="GO:0005524">
    <property type="term" value="F:ATP binding"/>
    <property type="evidence" value="ECO:0007669"/>
    <property type="project" value="UniProtKB-KW"/>
</dbReference>
<dbReference type="OrthoDB" id="9805029at2"/>
<dbReference type="Gene3D" id="3.40.50.300">
    <property type="entry name" value="P-loop containing nucleotide triphosphate hydrolases"/>
    <property type="match status" value="1"/>
</dbReference>
<evidence type="ECO:0000259" key="3">
    <source>
        <dbReference type="PROSITE" id="PS50893"/>
    </source>
</evidence>
<dbReference type="PANTHER" id="PTHR43790">
    <property type="entry name" value="CARBOHYDRATE TRANSPORT ATP-BINDING PROTEIN MG119-RELATED"/>
    <property type="match status" value="1"/>
</dbReference>
<organism evidence="4 5">
    <name type="scientific">Pseudotabrizicola alkalilacus</name>
    <dbReference type="NCBI Taxonomy" id="2305252"/>
    <lineage>
        <taxon>Bacteria</taxon>
        <taxon>Pseudomonadati</taxon>
        <taxon>Pseudomonadota</taxon>
        <taxon>Alphaproteobacteria</taxon>
        <taxon>Rhodobacterales</taxon>
        <taxon>Paracoccaceae</taxon>
        <taxon>Pseudotabrizicola</taxon>
    </lineage>
</organism>
<reference evidence="4 5" key="1">
    <citation type="submission" date="2018-08" db="EMBL/GenBank/DDBJ databases">
        <title>Flavobacterium tibetense sp. nov., isolated from a wetland YonghuCo on Tibetan Plateau.</title>
        <authorList>
            <person name="Phurbu D."/>
            <person name="Lu H."/>
            <person name="Xing P."/>
        </authorList>
    </citation>
    <scope>NUCLEOTIDE SEQUENCE [LARGE SCALE GENOMIC DNA]</scope>
    <source>
        <strain evidence="4 5">DJC</strain>
    </source>
</reference>
<dbReference type="SMART" id="SM00382">
    <property type="entry name" value="AAA"/>
    <property type="match status" value="1"/>
</dbReference>
<dbReference type="RefSeq" id="WP_118150146.1">
    <property type="nucleotide sequence ID" value="NZ_QWEY01000002.1"/>
</dbReference>
<dbReference type="Proteomes" id="UP000284547">
    <property type="component" value="Unassembled WGS sequence"/>
</dbReference>
<keyword evidence="1" id="KW-0547">Nucleotide-binding</keyword>
<dbReference type="InterPro" id="IPR050107">
    <property type="entry name" value="ABC_carbohydrate_import_ATPase"/>
</dbReference>
<proteinExistence type="predicted"/>
<dbReference type="PROSITE" id="PS50893">
    <property type="entry name" value="ABC_TRANSPORTER_2"/>
    <property type="match status" value="1"/>
</dbReference>
<feature type="domain" description="ABC transporter" evidence="3">
    <location>
        <begin position="3"/>
        <end position="240"/>
    </location>
</feature>